<evidence type="ECO:0000313" key="3">
    <source>
        <dbReference type="Proteomes" id="UP000596742"/>
    </source>
</evidence>
<dbReference type="EMBL" id="UYJE01006625">
    <property type="protein sequence ID" value="VDI47597.1"/>
    <property type="molecule type" value="Genomic_DNA"/>
</dbReference>
<dbReference type="AlphaFoldDB" id="A0A8B6FDN2"/>
<gene>
    <name evidence="2" type="ORF">MGAL_10B037860</name>
</gene>
<evidence type="ECO:0000256" key="1">
    <source>
        <dbReference type="SAM" id="Phobius"/>
    </source>
</evidence>
<keyword evidence="1" id="KW-0472">Membrane</keyword>
<accession>A0A8B6FDN2</accession>
<organism evidence="2 3">
    <name type="scientific">Mytilus galloprovincialis</name>
    <name type="common">Mediterranean mussel</name>
    <dbReference type="NCBI Taxonomy" id="29158"/>
    <lineage>
        <taxon>Eukaryota</taxon>
        <taxon>Metazoa</taxon>
        <taxon>Spiralia</taxon>
        <taxon>Lophotrochozoa</taxon>
        <taxon>Mollusca</taxon>
        <taxon>Bivalvia</taxon>
        <taxon>Autobranchia</taxon>
        <taxon>Pteriomorphia</taxon>
        <taxon>Mytilida</taxon>
        <taxon>Mytiloidea</taxon>
        <taxon>Mytilidae</taxon>
        <taxon>Mytilinae</taxon>
        <taxon>Mytilus</taxon>
    </lineage>
</organism>
<keyword evidence="1" id="KW-1133">Transmembrane helix</keyword>
<keyword evidence="3" id="KW-1185">Reference proteome</keyword>
<keyword evidence="1" id="KW-0812">Transmembrane</keyword>
<sequence length="218" mass="24856">MYVSEQWRSTYSEPEDLTTGLTTSGTFSATDKNVKTFLNRPIILYSIIAGSIVVMVALASCCFKYKRENVHLNKSRTPRTHRDRVSSERSNAQYIRNNESAYDLIDEDNMIGNETLMRSIIRDEYVNQSITTNVAIVDEDVSSDTYSGGDVADPPNDDYLNPYQPMIEVDIHCYRLLESESTPKSKEIFERRSESRIISAVQVNEYVHHAVRTTNTSC</sequence>
<reference evidence="2" key="1">
    <citation type="submission" date="2018-11" db="EMBL/GenBank/DDBJ databases">
        <authorList>
            <person name="Alioto T."/>
            <person name="Alioto T."/>
        </authorList>
    </citation>
    <scope>NUCLEOTIDE SEQUENCE</scope>
</reference>
<name>A0A8B6FDN2_MYTGA</name>
<proteinExistence type="predicted"/>
<evidence type="ECO:0000313" key="2">
    <source>
        <dbReference type="EMBL" id="VDI47597.1"/>
    </source>
</evidence>
<feature type="transmembrane region" description="Helical" evidence="1">
    <location>
        <begin position="42"/>
        <end position="65"/>
    </location>
</feature>
<protein>
    <submittedName>
        <fullName evidence="2">Uncharacterized protein</fullName>
    </submittedName>
</protein>
<comment type="caution">
    <text evidence="2">The sequence shown here is derived from an EMBL/GenBank/DDBJ whole genome shotgun (WGS) entry which is preliminary data.</text>
</comment>
<dbReference type="Proteomes" id="UP000596742">
    <property type="component" value="Unassembled WGS sequence"/>
</dbReference>